<dbReference type="Proteomes" id="UP000248827">
    <property type="component" value="Unassembled WGS sequence"/>
</dbReference>
<dbReference type="EMBL" id="QLLI01000019">
    <property type="protein sequence ID" value="RAI86088.1"/>
    <property type="molecule type" value="Genomic_DNA"/>
</dbReference>
<name>A0A855YE35_9BACL</name>
<gene>
    <name evidence="2" type="ORF">DET54_11931</name>
    <name evidence="1" type="ORF">DET56_101637</name>
</gene>
<evidence type="ECO:0000313" key="1">
    <source>
        <dbReference type="EMBL" id="PWW45428.1"/>
    </source>
</evidence>
<dbReference type="EMBL" id="QGTZ01000001">
    <property type="protein sequence ID" value="PWW45428.1"/>
    <property type="molecule type" value="Genomic_DNA"/>
</dbReference>
<dbReference type="AlphaFoldDB" id="A0A855YE35"/>
<comment type="caution">
    <text evidence="1">The sequence shown here is derived from an EMBL/GenBank/DDBJ whole genome shotgun (WGS) entry which is preliminary data.</text>
</comment>
<evidence type="ECO:0000313" key="2">
    <source>
        <dbReference type="EMBL" id="RAI86088.1"/>
    </source>
</evidence>
<keyword evidence="4" id="KW-1185">Reference proteome</keyword>
<evidence type="ECO:0000313" key="4">
    <source>
        <dbReference type="Proteomes" id="UP000248827"/>
    </source>
</evidence>
<reference evidence="1 3" key="1">
    <citation type="submission" date="2018-05" db="EMBL/GenBank/DDBJ databases">
        <title>Freshwater and sediment microbial communities from various areas in North America, analyzing microbe dynamics in response to fracking.</title>
        <authorList>
            <person name="Lamendella R."/>
        </authorList>
    </citation>
    <scope>NUCLEOTIDE SEQUENCE [LARGE SCALE GENOMIC DNA]</scope>
    <source>
        <strain evidence="1 3">DB-3</strain>
        <strain evidence="2 4">NG-13</strain>
    </source>
</reference>
<protein>
    <submittedName>
        <fullName evidence="1">Uncharacterized protein</fullName>
    </submittedName>
</protein>
<sequence length="48" mass="5300">MVLQPPMGSYEQKVQQKECLRYGILSLAEQNPGSKESGILVVVSTFTD</sequence>
<dbReference type="Proteomes" id="UP000247078">
    <property type="component" value="Unassembled WGS sequence"/>
</dbReference>
<proteinExistence type="predicted"/>
<organism evidence="1 3">
    <name type="scientific">Paenibacillus pabuli</name>
    <dbReference type="NCBI Taxonomy" id="1472"/>
    <lineage>
        <taxon>Bacteria</taxon>
        <taxon>Bacillati</taxon>
        <taxon>Bacillota</taxon>
        <taxon>Bacilli</taxon>
        <taxon>Bacillales</taxon>
        <taxon>Paenibacillaceae</taxon>
        <taxon>Paenibacillus</taxon>
    </lineage>
</organism>
<accession>A0A855YE35</accession>
<evidence type="ECO:0000313" key="3">
    <source>
        <dbReference type="Proteomes" id="UP000247078"/>
    </source>
</evidence>